<comment type="caution">
    <text evidence="2">The sequence shown here is derived from an EMBL/GenBank/DDBJ whole genome shotgun (WGS) entry which is preliminary data.</text>
</comment>
<evidence type="ECO:0000313" key="3">
    <source>
        <dbReference type="Proteomes" id="UP001139971"/>
    </source>
</evidence>
<accession>A0A9X3YIN9</accession>
<gene>
    <name evidence="2" type="ORF">OD750_006675</name>
</gene>
<evidence type="ECO:0000313" key="2">
    <source>
        <dbReference type="EMBL" id="MDC8012229.1"/>
    </source>
</evidence>
<keyword evidence="1" id="KW-0472">Membrane</keyword>
<keyword evidence="1" id="KW-1133">Transmembrane helix</keyword>
<keyword evidence="1" id="KW-0812">Transmembrane</keyword>
<dbReference type="AlphaFoldDB" id="A0A9X3YIN9"/>
<reference evidence="2" key="1">
    <citation type="submission" date="2023-02" db="EMBL/GenBank/DDBJ databases">
        <title>Tahibacter soli sp. nov. isolated from soil.</title>
        <authorList>
            <person name="Baek J.H."/>
            <person name="Lee J.K."/>
            <person name="Choi D.G."/>
            <person name="Jeon C.O."/>
        </authorList>
    </citation>
    <scope>NUCLEOTIDE SEQUENCE</scope>
    <source>
        <strain evidence="2">BL</strain>
    </source>
</reference>
<organism evidence="2 3">
    <name type="scientific">Tahibacter soli</name>
    <dbReference type="NCBI Taxonomy" id="2983605"/>
    <lineage>
        <taxon>Bacteria</taxon>
        <taxon>Pseudomonadati</taxon>
        <taxon>Pseudomonadota</taxon>
        <taxon>Gammaproteobacteria</taxon>
        <taxon>Lysobacterales</taxon>
        <taxon>Rhodanobacteraceae</taxon>
        <taxon>Tahibacter</taxon>
    </lineage>
</organism>
<dbReference type="Proteomes" id="UP001139971">
    <property type="component" value="Unassembled WGS sequence"/>
</dbReference>
<name>A0A9X3YIN9_9GAMM</name>
<feature type="transmembrane region" description="Helical" evidence="1">
    <location>
        <begin position="128"/>
        <end position="149"/>
    </location>
</feature>
<proteinExistence type="predicted"/>
<sequence length="218" mass="23500">MELDALKAAWREHERKLDASVALNLHVARALELDRTRKAVRRSAALPLFELVCDAILVLLFGSFVGDHWREAAMLAPGLALLVGGIALVAVGLRQLALAAGIDYDAPVVAIQRDVERLAALRLAKTRAILLAVPLVWPLLLIVGTKGLLGIDAYVAFGVPFVAAQFAFGVVALLALVALGRHFSSRAFWRRLRNDVVGANLAAARTRLATIEGFERDG</sequence>
<protein>
    <submittedName>
        <fullName evidence="2">Uncharacterized protein</fullName>
    </submittedName>
</protein>
<evidence type="ECO:0000256" key="1">
    <source>
        <dbReference type="SAM" id="Phobius"/>
    </source>
</evidence>
<dbReference type="RefSeq" id="WP_263543477.1">
    <property type="nucleotide sequence ID" value="NZ_JAOVZO020000003.1"/>
</dbReference>
<feature type="transmembrane region" description="Helical" evidence="1">
    <location>
        <begin position="45"/>
        <end position="66"/>
    </location>
</feature>
<dbReference type="EMBL" id="JAOVZO020000003">
    <property type="protein sequence ID" value="MDC8012229.1"/>
    <property type="molecule type" value="Genomic_DNA"/>
</dbReference>
<feature type="transmembrane region" description="Helical" evidence="1">
    <location>
        <begin position="72"/>
        <end position="93"/>
    </location>
</feature>
<keyword evidence="3" id="KW-1185">Reference proteome</keyword>
<feature type="transmembrane region" description="Helical" evidence="1">
    <location>
        <begin position="155"/>
        <end position="180"/>
    </location>
</feature>